<sequence length="188" mass="21396">MKLDKIADVSTGLVLARKKASGNNGFGYELLTLRSFNENGYIEDDYLDDFISEDKINQQYLTKEGDVIVRLSSPNTAVYITKELENMVIPSLFAIIRNESNNILSEFIAVFLNSKKCRRLLAADTIGSVISIVKTSAFKDLHIPKYTIEKQRDIIKVNSLVIKEKKLLMELLKEKQKCHKAIMGKMFE</sequence>
<organism evidence="3 4">
    <name type="scientific">Clostridium subterminale</name>
    <dbReference type="NCBI Taxonomy" id="1550"/>
    <lineage>
        <taxon>Bacteria</taxon>
        <taxon>Bacillati</taxon>
        <taxon>Bacillota</taxon>
        <taxon>Clostridia</taxon>
        <taxon>Eubacteriales</taxon>
        <taxon>Clostridiaceae</taxon>
        <taxon>Clostridium</taxon>
    </lineage>
</organism>
<evidence type="ECO:0000256" key="1">
    <source>
        <dbReference type="ARBA" id="ARBA00022747"/>
    </source>
</evidence>
<evidence type="ECO:0008006" key="5">
    <source>
        <dbReference type="Google" id="ProtNLM"/>
    </source>
</evidence>
<keyword evidence="4" id="KW-1185">Reference proteome</keyword>
<keyword evidence="2" id="KW-0238">DNA-binding</keyword>
<dbReference type="Proteomes" id="UP001501047">
    <property type="component" value="Unassembled WGS sequence"/>
</dbReference>
<evidence type="ECO:0000313" key="4">
    <source>
        <dbReference type="Proteomes" id="UP001501047"/>
    </source>
</evidence>
<accession>A0ABN1KVL4</accession>
<evidence type="ECO:0000313" key="3">
    <source>
        <dbReference type="EMBL" id="GAA0777112.1"/>
    </source>
</evidence>
<keyword evidence="1" id="KW-0680">Restriction system</keyword>
<dbReference type="Gene3D" id="3.90.220.20">
    <property type="entry name" value="DNA methylase specificity domains"/>
    <property type="match status" value="1"/>
</dbReference>
<dbReference type="InterPro" id="IPR044946">
    <property type="entry name" value="Restrct_endonuc_typeI_TRD_sf"/>
</dbReference>
<name>A0ABN1KVL4_CLOSU</name>
<protein>
    <recommendedName>
        <fullName evidence="5">Restriction endonuclease subunit S</fullName>
    </recommendedName>
</protein>
<comment type="caution">
    <text evidence="3">The sequence shown here is derived from an EMBL/GenBank/DDBJ whole genome shotgun (WGS) entry which is preliminary data.</text>
</comment>
<dbReference type="InterPro" id="IPR052021">
    <property type="entry name" value="Type-I_RS_S_subunit"/>
</dbReference>
<dbReference type="PANTHER" id="PTHR30408:SF13">
    <property type="entry name" value="TYPE I RESTRICTION ENZYME HINDI SPECIFICITY SUBUNIT"/>
    <property type="match status" value="1"/>
</dbReference>
<reference evidence="3 4" key="1">
    <citation type="journal article" date="2019" name="Int. J. Syst. Evol. Microbiol.">
        <title>The Global Catalogue of Microorganisms (GCM) 10K type strain sequencing project: providing services to taxonomists for standard genome sequencing and annotation.</title>
        <authorList>
            <consortium name="The Broad Institute Genomics Platform"/>
            <consortium name="The Broad Institute Genome Sequencing Center for Infectious Disease"/>
            <person name="Wu L."/>
            <person name="Ma J."/>
        </authorList>
    </citation>
    <scope>NUCLEOTIDE SEQUENCE [LARGE SCALE GENOMIC DNA]</scope>
    <source>
        <strain evidence="3 4">JCM 1417</strain>
    </source>
</reference>
<dbReference type="RefSeq" id="WP_343827467.1">
    <property type="nucleotide sequence ID" value="NZ_BAAACI010000007.1"/>
</dbReference>
<proteinExistence type="predicted"/>
<evidence type="ECO:0000256" key="2">
    <source>
        <dbReference type="ARBA" id="ARBA00023125"/>
    </source>
</evidence>
<dbReference type="SUPFAM" id="SSF116734">
    <property type="entry name" value="DNA methylase specificity domain"/>
    <property type="match status" value="1"/>
</dbReference>
<gene>
    <name evidence="3" type="ORF">GCM10008908_31660</name>
</gene>
<dbReference type="PANTHER" id="PTHR30408">
    <property type="entry name" value="TYPE-1 RESTRICTION ENZYME ECOKI SPECIFICITY PROTEIN"/>
    <property type="match status" value="1"/>
</dbReference>
<dbReference type="EMBL" id="BAAACI010000007">
    <property type="protein sequence ID" value="GAA0777112.1"/>
    <property type="molecule type" value="Genomic_DNA"/>
</dbReference>